<organism evidence="2 3">
    <name type="scientific">Daejeonella lutea</name>
    <dbReference type="NCBI Taxonomy" id="572036"/>
    <lineage>
        <taxon>Bacteria</taxon>
        <taxon>Pseudomonadati</taxon>
        <taxon>Bacteroidota</taxon>
        <taxon>Sphingobacteriia</taxon>
        <taxon>Sphingobacteriales</taxon>
        <taxon>Sphingobacteriaceae</taxon>
        <taxon>Daejeonella</taxon>
    </lineage>
</organism>
<evidence type="ECO:0000256" key="1">
    <source>
        <dbReference type="SAM" id="SignalP"/>
    </source>
</evidence>
<dbReference type="Gene3D" id="2.60.40.1120">
    <property type="entry name" value="Carboxypeptidase-like, regulatory domain"/>
    <property type="match status" value="1"/>
</dbReference>
<feature type="signal peptide" evidence="1">
    <location>
        <begin position="1"/>
        <end position="18"/>
    </location>
</feature>
<sequence>MKHWVLVLLILISEQSFAQVISGRILEASTNIPIPRASIYIEGSFRTAISDSSGYFSLNTGVSNQVPIIVSCVGYSSLSVTGYRPTLEVKLEPKTYRLGEVIITDDGMSYAEKLSIFKMEFLGTSPAALNCTIENEDDLVFRYDRNKKSLEAISVQPLIVYNRDLGYRVNYFLDKFVVVKGTTALNGRGKFEQNVKDNADDSLFIGNNRRDTYLASRMYFIRCVWNNTLEKNNFRIYEPSGRRIFANDLIVSKDGAKYLRIPFKIRIVRKGIESTLYAQNRLALSYIDKNGYYDANELVWSGAMASQRVGDLLPFEY</sequence>
<keyword evidence="1" id="KW-0732">Signal</keyword>
<name>A0A1T5B846_9SPHI</name>
<dbReference type="STRING" id="572036.SAMN05661099_1416"/>
<dbReference type="AlphaFoldDB" id="A0A1T5B846"/>
<keyword evidence="3" id="KW-1185">Reference proteome</keyword>
<dbReference type="EMBL" id="FUYR01000001">
    <property type="protein sequence ID" value="SKB43396.1"/>
    <property type="molecule type" value="Genomic_DNA"/>
</dbReference>
<dbReference type="SUPFAM" id="SSF49464">
    <property type="entry name" value="Carboxypeptidase regulatory domain-like"/>
    <property type="match status" value="1"/>
</dbReference>
<dbReference type="InterPro" id="IPR008969">
    <property type="entry name" value="CarboxyPept-like_regulatory"/>
</dbReference>
<dbReference type="OrthoDB" id="1223654at2"/>
<dbReference type="Proteomes" id="UP000189981">
    <property type="component" value="Unassembled WGS sequence"/>
</dbReference>
<proteinExistence type="predicted"/>
<feature type="chain" id="PRO_5012730295" evidence="1">
    <location>
        <begin position="19"/>
        <end position="317"/>
    </location>
</feature>
<dbReference type="Pfam" id="PF13715">
    <property type="entry name" value="CarbopepD_reg_2"/>
    <property type="match status" value="1"/>
</dbReference>
<dbReference type="RefSeq" id="WP_079701895.1">
    <property type="nucleotide sequence ID" value="NZ_FUYR01000001.1"/>
</dbReference>
<accession>A0A1T5B846</accession>
<evidence type="ECO:0000313" key="3">
    <source>
        <dbReference type="Proteomes" id="UP000189981"/>
    </source>
</evidence>
<protein>
    <submittedName>
        <fullName evidence="2">CarboxypepD_reg-like domain-containing protein</fullName>
    </submittedName>
</protein>
<gene>
    <name evidence="2" type="ORF">SAMN05661099_1416</name>
</gene>
<evidence type="ECO:0000313" key="2">
    <source>
        <dbReference type="EMBL" id="SKB43396.1"/>
    </source>
</evidence>
<reference evidence="3" key="1">
    <citation type="submission" date="2017-02" db="EMBL/GenBank/DDBJ databases">
        <authorList>
            <person name="Varghese N."/>
            <person name="Submissions S."/>
        </authorList>
    </citation>
    <scope>NUCLEOTIDE SEQUENCE [LARGE SCALE GENOMIC DNA]</scope>
    <source>
        <strain evidence="3">DSM 22385</strain>
    </source>
</reference>